<keyword evidence="2" id="KW-1185">Reference proteome</keyword>
<reference evidence="1 2" key="1">
    <citation type="journal article" date="2023" name="Hortic Res">
        <title>Pangenome of water caltrop reveals structural variations and asymmetric subgenome divergence after allopolyploidization.</title>
        <authorList>
            <person name="Zhang X."/>
            <person name="Chen Y."/>
            <person name="Wang L."/>
            <person name="Yuan Y."/>
            <person name="Fang M."/>
            <person name="Shi L."/>
            <person name="Lu R."/>
            <person name="Comes H.P."/>
            <person name="Ma Y."/>
            <person name="Chen Y."/>
            <person name="Huang G."/>
            <person name="Zhou Y."/>
            <person name="Zheng Z."/>
            <person name="Qiu Y."/>
        </authorList>
    </citation>
    <scope>NUCLEOTIDE SEQUENCE [LARGE SCALE GENOMIC DNA]</scope>
    <source>
        <strain evidence="1">F231</strain>
    </source>
</reference>
<dbReference type="Proteomes" id="UP001346149">
    <property type="component" value="Unassembled WGS sequence"/>
</dbReference>
<protein>
    <submittedName>
        <fullName evidence="1">Uncharacterized protein</fullName>
    </submittedName>
</protein>
<proteinExistence type="predicted"/>
<name>A0AAN7R8D6_TRANT</name>
<sequence length="101" mass="11617">MPKRPLLDFPNLHNLTSSLLNQTVVKNDLLVLNHLNQLIFITFERYWTSEKTYHLEPLKKQEEPKMVGKVQLGRQYFVPIILILTAARTSALCVKTTSAVP</sequence>
<evidence type="ECO:0000313" key="1">
    <source>
        <dbReference type="EMBL" id="KAK4793532.1"/>
    </source>
</evidence>
<evidence type="ECO:0000313" key="2">
    <source>
        <dbReference type="Proteomes" id="UP001346149"/>
    </source>
</evidence>
<comment type="caution">
    <text evidence="1">The sequence shown here is derived from an EMBL/GenBank/DDBJ whole genome shotgun (WGS) entry which is preliminary data.</text>
</comment>
<gene>
    <name evidence="1" type="ORF">SAY86_023967</name>
</gene>
<organism evidence="1 2">
    <name type="scientific">Trapa natans</name>
    <name type="common">Water chestnut</name>
    <dbReference type="NCBI Taxonomy" id="22666"/>
    <lineage>
        <taxon>Eukaryota</taxon>
        <taxon>Viridiplantae</taxon>
        <taxon>Streptophyta</taxon>
        <taxon>Embryophyta</taxon>
        <taxon>Tracheophyta</taxon>
        <taxon>Spermatophyta</taxon>
        <taxon>Magnoliopsida</taxon>
        <taxon>eudicotyledons</taxon>
        <taxon>Gunneridae</taxon>
        <taxon>Pentapetalae</taxon>
        <taxon>rosids</taxon>
        <taxon>malvids</taxon>
        <taxon>Myrtales</taxon>
        <taxon>Lythraceae</taxon>
        <taxon>Trapa</taxon>
    </lineage>
</organism>
<accession>A0AAN7R8D6</accession>
<dbReference type="EMBL" id="JAXQNO010000008">
    <property type="protein sequence ID" value="KAK4793532.1"/>
    <property type="molecule type" value="Genomic_DNA"/>
</dbReference>
<dbReference type="AlphaFoldDB" id="A0AAN7R8D6"/>